<evidence type="ECO:0000256" key="1">
    <source>
        <dbReference type="ARBA" id="ARBA00004571"/>
    </source>
</evidence>
<evidence type="ECO:0000256" key="8">
    <source>
        <dbReference type="PROSITE-ProRule" id="PRU01360"/>
    </source>
</evidence>
<dbReference type="AlphaFoldDB" id="A0A4U1CB82"/>
<gene>
    <name evidence="10" type="ORF">FA045_03445</name>
</gene>
<dbReference type="InterPro" id="IPR008969">
    <property type="entry name" value="CarboxyPept-like_regulatory"/>
</dbReference>
<dbReference type="InterPro" id="IPR036942">
    <property type="entry name" value="Beta-barrel_TonB_sf"/>
</dbReference>
<keyword evidence="3 8" id="KW-1134">Transmembrane beta strand</keyword>
<evidence type="ECO:0000256" key="7">
    <source>
        <dbReference type="ARBA" id="ARBA00023237"/>
    </source>
</evidence>
<dbReference type="Gene3D" id="2.40.170.20">
    <property type="entry name" value="TonB-dependent receptor, beta-barrel domain"/>
    <property type="match status" value="1"/>
</dbReference>
<evidence type="ECO:0000313" key="11">
    <source>
        <dbReference type="Proteomes" id="UP000310477"/>
    </source>
</evidence>
<accession>A0A4U1CB82</accession>
<evidence type="ECO:0000256" key="4">
    <source>
        <dbReference type="ARBA" id="ARBA00022692"/>
    </source>
</evidence>
<keyword evidence="11" id="KW-1185">Reference proteome</keyword>
<dbReference type="GO" id="GO:0015344">
    <property type="term" value="F:siderophore uptake transmembrane transporter activity"/>
    <property type="evidence" value="ECO:0007669"/>
    <property type="project" value="TreeGrafter"/>
</dbReference>
<dbReference type="InterPro" id="IPR039426">
    <property type="entry name" value="TonB-dep_rcpt-like"/>
</dbReference>
<evidence type="ECO:0000256" key="2">
    <source>
        <dbReference type="ARBA" id="ARBA00022448"/>
    </source>
</evidence>
<keyword evidence="10" id="KW-0675">Receptor</keyword>
<evidence type="ECO:0000256" key="5">
    <source>
        <dbReference type="ARBA" id="ARBA00022729"/>
    </source>
</evidence>
<reference evidence="10 11" key="1">
    <citation type="submission" date="2019-04" db="EMBL/GenBank/DDBJ databases">
        <title>Pedobacter sp. AR-2-6 sp. nov., isolated from Arctic soil.</title>
        <authorList>
            <person name="Dahal R.H."/>
            <person name="Kim D.-U."/>
        </authorList>
    </citation>
    <scope>NUCLEOTIDE SEQUENCE [LARGE SCALE GENOMIC DNA]</scope>
    <source>
        <strain evidence="10 11">AR-2-6</strain>
    </source>
</reference>
<dbReference type="EMBL" id="SWBO01000002">
    <property type="protein sequence ID" value="TKC02350.1"/>
    <property type="molecule type" value="Genomic_DNA"/>
</dbReference>
<dbReference type="PANTHER" id="PTHR30069:SF29">
    <property type="entry name" value="HEMOGLOBIN AND HEMOGLOBIN-HAPTOGLOBIN-BINDING PROTEIN 1-RELATED"/>
    <property type="match status" value="1"/>
</dbReference>
<dbReference type="OrthoDB" id="9803050at2"/>
<evidence type="ECO:0000313" key="10">
    <source>
        <dbReference type="EMBL" id="TKC02350.1"/>
    </source>
</evidence>
<keyword evidence="4 8" id="KW-0812">Transmembrane</keyword>
<feature type="domain" description="TonB-dependent receptor plug" evidence="9">
    <location>
        <begin position="148"/>
        <end position="226"/>
    </location>
</feature>
<keyword evidence="6 8" id="KW-0472">Membrane</keyword>
<dbReference type="SUPFAM" id="SSF56935">
    <property type="entry name" value="Porins"/>
    <property type="match status" value="1"/>
</dbReference>
<evidence type="ECO:0000256" key="3">
    <source>
        <dbReference type="ARBA" id="ARBA00022452"/>
    </source>
</evidence>
<keyword evidence="5" id="KW-0732">Signal</keyword>
<dbReference type="Gene3D" id="2.170.130.10">
    <property type="entry name" value="TonB-dependent receptor, plug domain"/>
    <property type="match status" value="1"/>
</dbReference>
<comment type="similarity">
    <text evidence="8">Belongs to the TonB-dependent receptor family.</text>
</comment>
<dbReference type="Pfam" id="PF13715">
    <property type="entry name" value="CarbopepD_reg_2"/>
    <property type="match status" value="1"/>
</dbReference>
<dbReference type="GO" id="GO:0009279">
    <property type="term" value="C:cell outer membrane"/>
    <property type="evidence" value="ECO:0007669"/>
    <property type="project" value="UniProtKB-SubCell"/>
</dbReference>
<dbReference type="Pfam" id="PF07715">
    <property type="entry name" value="Plug"/>
    <property type="match status" value="1"/>
</dbReference>
<comment type="subcellular location">
    <subcellularLocation>
        <location evidence="1 8">Cell outer membrane</location>
        <topology evidence="1 8">Multi-pass membrane protein</topology>
    </subcellularLocation>
</comment>
<proteinExistence type="inferred from homology"/>
<comment type="caution">
    <text evidence="10">The sequence shown here is derived from an EMBL/GenBank/DDBJ whole genome shotgun (WGS) entry which is preliminary data.</text>
</comment>
<organism evidence="10 11">
    <name type="scientific">Pedobacter cryotolerans</name>
    <dbReference type="NCBI Taxonomy" id="2571270"/>
    <lineage>
        <taxon>Bacteria</taxon>
        <taxon>Pseudomonadati</taxon>
        <taxon>Bacteroidota</taxon>
        <taxon>Sphingobacteriia</taxon>
        <taxon>Sphingobacteriales</taxon>
        <taxon>Sphingobacteriaceae</taxon>
        <taxon>Pedobacter</taxon>
    </lineage>
</organism>
<sequence length="779" mass="87672">MKRIFAFKVFIVLILIYCSSATVLFAQKNYTVNGIVKNASTGETLIGASVKISGVSQLGTSTNNYGFYSINLPAGQYKFEISYVGYVTQIKELNITANTKQDFSIEESNNLSEVVITNIRRNENLVKPQMGVEKLNVKDIQNIPVLFGEKDILKTLQLLPGIKSAGEGNSGFYVRGGATDQNLILLDEAPVYNASHLLGFFSTFNSDAIKDVTVYKGGMPAQYGGRLSSVLDVRMNDGNRKETTFEGGIGLISSRLKVEGPFVKDKSSFMISGRRTYADAFLAFAPDTSLRENTLYFYDLNAKANYQLDDKNTVYLSGYFGRDKLGLSNTFGFNWGNATGTLRWNHLFSNRLFSNTSLIVSKYDYTIENLLSGSEFKVNSSISDFNLKQDFNFSLNNKHELKFGFDAIHHTIAPGEISSPSTSSVNEIKIENRKGIELAAYISDQYNLSDKIKLVYGLRISSFSLLGGGNFKTFDVDGIETSSTFYKPGEIVKSYVNLEPRFSASFQLDDTKSIKTSYTRNVQNLHLMSNSTATSPTDLYIMNSLNTKPELADQFSLGYFNNFKDNDYEFSAEVYYKPMQNQIEYRNGTDLRGNQNVEADLIYGKGRAYGLELFFKKKYGKFNGWVGYTLSKTERQFDLISDGNWFNARQDRPHDVSVVGIYKPGKRWIFSSTFVYSSGNAVTFPIGKYVLDGQTVFFYGERNANRTPDFHRLDVSATLEGKPNKKFKSSWNFGIYNLYNRKNPFAINFQDNPDNTTQTQAVQTSLFGIIPSVTWNFKF</sequence>
<protein>
    <submittedName>
        <fullName evidence="10">TonB-dependent receptor</fullName>
    </submittedName>
</protein>
<dbReference type="Gene3D" id="2.60.40.1120">
    <property type="entry name" value="Carboxypeptidase-like, regulatory domain"/>
    <property type="match status" value="1"/>
</dbReference>
<dbReference type="InterPro" id="IPR037066">
    <property type="entry name" value="Plug_dom_sf"/>
</dbReference>
<keyword evidence="7 8" id="KW-0998">Cell outer membrane</keyword>
<evidence type="ECO:0000259" key="9">
    <source>
        <dbReference type="Pfam" id="PF07715"/>
    </source>
</evidence>
<dbReference type="PROSITE" id="PS52016">
    <property type="entry name" value="TONB_DEPENDENT_REC_3"/>
    <property type="match status" value="1"/>
</dbReference>
<evidence type="ECO:0000256" key="6">
    <source>
        <dbReference type="ARBA" id="ARBA00023136"/>
    </source>
</evidence>
<dbReference type="Proteomes" id="UP000310477">
    <property type="component" value="Unassembled WGS sequence"/>
</dbReference>
<dbReference type="InterPro" id="IPR012910">
    <property type="entry name" value="Plug_dom"/>
</dbReference>
<name>A0A4U1CB82_9SPHI</name>
<keyword evidence="2 8" id="KW-0813">Transport</keyword>
<dbReference type="SUPFAM" id="SSF49464">
    <property type="entry name" value="Carboxypeptidase regulatory domain-like"/>
    <property type="match status" value="1"/>
</dbReference>
<dbReference type="GO" id="GO:0044718">
    <property type="term" value="P:siderophore transmembrane transport"/>
    <property type="evidence" value="ECO:0007669"/>
    <property type="project" value="TreeGrafter"/>
</dbReference>
<dbReference type="PANTHER" id="PTHR30069">
    <property type="entry name" value="TONB-DEPENDENT OUTER MEMBRANE RECEPTOR"/>
    <property type="match status" value="1"/>
</dbReference>
<dbReference type="RefSeq" id="WP_136874517.1">
    <property type="nucleotide sequence ID" value="NZ_SWBO01000002.1"/>
</dbReference>